<keyword evidence="4" id="KW-0804">Transcription</keyword>
<keyword evidence="7" id="KW-1185">Reference proteome</keyword>
<dbReference type="SUPFAM" id="SSF46955">
    <property type="entry name" value="Putative DNA-binding domain"/>
    <property type="match status" value="1"/>
</dbReference>
<evidence type="ECO:0000313" key="7">
    <source>
        <dbReference type="Proteomes" id="UP000053235"/>
    </source>
</evidence>
<dbReference type="GO" id="GO:0003700">
    <property type="term" value="F:DNA-binding transcription factor activity"/>
    <property type="evidence" value="ECO:0007669"/>
    <property type="project" value="InterPro"/>
</dbReference>
<dbReference type="GO" id="GO:0003677">
    <property type="term" value="F:DNA binding"/>
    <property type="evidence" value="ECO:0007669"/>
    <property type="project" value="UniProtKB-KW"/>
</dbReference>
<reference evidence="7" key="1">
    <citation type="submission" date="2015-07" db="EMBL/GenBank/DDBJ databases">
        <authorList>
            <person name="Rodrigo-Torres Lidia"/>
            <person name="Arahal R.David."/>
        </authorList>
    </citation>
    <scope>NUCLEOTIDE SEQUENCE [LARGE SCALE GENOMIC DNA]</scope>
    <source>
        <strain evidence="7">CECT 5112</strain>
    </source>
</reference>
<dbReference type="PROSITE" id="PS50937">
    <property type="entry name" value="HTH_MERR_2"/>
    <property type="match status" value="1"/>
</dbReference>
<gene>
    <name evidence="6" type="primary">mta_1</name>
    <name evidence="6" type="ORF">LAX5112_03041</name>
</gene>
<dbReference type="PANTHER" id="PTHR30204">
    <property type="entry name" value="REDOX-CYCLING DRUG-SENSING TRANSCRIPTIONAL ACTIVATOR SOXR"/>
    <property type="match status" value="1"/>
</dbReference>
<evidence type="ECO:0000256" key="2">
    <source>
        <dbReference type="ARBA" id="ARBA00023015"/>
    </source>
</evidence>
<dbReference type="InterPro" id="IPR021860">
    <property type="entry name" value="Peptidase_S12_Pab87-rel_C"/>
</dbReference>
<accession>A0A0M7ABS6</accession>
<dbReference type="SMART" id="SM00422">
    <property type="entry name" value="HTH_MERR"/>
    <property type="match status" value="1"/>
</dbReference>
<organism evidence="6 7">
    <name type="scientific">Roseibium alexandrii</name>
    <dbReference type="NCBI Taxonomy" id="388408"/>
    <lineage>
        <taxon>Bacteria</taxon>
        <taxon>Pseudomonadati</taxon>
        <taxon>Pseudomonadota</taxon>
        <taxon>Alphaproteobacteria</taxon>
        <taxon>Hyphomicrobiales</taxon>
        <taxon>Stappiaceae</taxon>
        <taxon>Roseibium</taxon>
    </lineage>
</organism>
<dbReference type="InterPro" id="IPR000551">
    <property type="entry name" value="MerR-type_HTH_dom"/>
</dbReference>
<dbReference type="InterPro" id="IPR047057">
    <property type="entry name" value="MerR_fam"/>
</dbReference>
<protein>
    <submittedName>
        <fullName evidence="6">Multidrug transporter activation protein</fullName>
    </submittedName>
</protein>
<evidence type="ECO:0000256" key="1">
    <source>
        <dbReference type="ARBA" id="ARBA00022491"/>
    </source>
</evidence>
<evidence type="ECO:0000256" key="3">
    <source>
        <dbReference type="ARBA" id="ARBA00023125"/>
    </source>
</evidence>
<dbReference type="Gene3D" id="1.10.1660.10">
    <property type="match status" value="1"/>
</dbReference>
<dbReference type="CDD" id="cd00592">
    <property type="entry name" value="HTH_MerR-like"/>
    <property type="match status" value="1"/>
</dbReference>
<dbReference type="InterPro" id="IPR009061">
    <property type="entry name" value="DNA-bd_dom_put_sf"/>
</dbReference>
<sequence length="362" mass="40338">MDKKIQNDVLLTAAECAARTGLSVKTLRVYEAQGLITPKRTDKNWRLYGTNEIVRLNEVMILKQLGLSLSKISELLSGQPANLERLLEIQATTLRTRSAQIETSLRLIGQLQLKAKNGLSMEDLLSLAKETHMHEATDDIAWRRYEQARPRTQVEIDPKSLTDYVGDYRFEDGLTGKVRTDAGKLLGGLLGQPEFELFAEAPDKFFLKITPAQVTFDRDETGLVQGLILHQEGFELKANRCEPGTYQKAEDALQDRVKANEPYPGSADQLRTVIAECAAGTVNHDDYTPQLASVIREQLQMVGQELERLGPLKSLDFRGVGAGGYDLYTVDFENGRLEWGLSKAADGRLNGLFMRPAPCDIV</sequence>
<evidence type="ECO:0000256" key="4">
    <source>
        <dbReference type="ARBA" id="ARBA00023163"/>
    </source>
</evidence>
<dbReference type="Pfam" id="PF13411">
    <property type="entry name" value="MerR_1"/>
    <property type="match status" value="1"/>
</dbReference>
<dbReference type="Proteomes" id="UP000053235">
    <property type="component" value="Unassembled WGS sequence"/>
</dbReference>
<dbReference type="PRINTS" id="PR00040">
    <property type="entry name" value="HTHMERR"/>
</dbReference>
<dbReference type="Pfam" id="PF11954">
    <property type="entry name" value="DUF3471"/>
    <property type="match status" value="1"/>
</dbReference>
<feature type="domain" description="HTH merR-type" evidence="5">
    <location>
        <begin position="10"/>
        <end position="78"/>
    </location>
</feature>
<keyword evidence="1" id="KW-0678">Repressor</keyword>
<evidence type="ECO:0000259" key="5">
    <source>
        <dbReference type="PROSITE" id="PS50937"/>
    </source>
</evidence>
<dbReference type="STRING" id="388408.LAX5112_03041"/>
<evidence type="ECO:0000313" key="6">
    <source>
        <dbReference type="EMBL" id="CTQ72081.1"/>
    </source>
</evidence>
<dbReference type="AlphaFoldDB" id="A0A0M7ABS6"/>
<proteinExistence type="predicted"/>
<keyword evidence="2" id="KW-0805">Transcription regulation</keyword>
<dbReference type="RefSeq" id="WP_055672524.1">
    <property type="nucleotide sequence ID" value="NZ_CXWD01000011.1"/>
</dbReference>
<dbReference type="PANTHER" id="PTHR30204:SF69">
    <property type="entry name" value="MERR-FAMILY TRANSCRIPTIONAL REGULATOR"/>
    <property type="match status" value="1"/>
</dbReference>
<dbReference type="EMBL" id="CXWD01000011">
    <property type="protein sequence ID" value="CTQ72081.1"/>
    <property type="molecule type" value="Genomic_DNA"/>
</dbReference>
<keyword evidence="3" id="KW-0238">DNA-binding</keyword>
<dbReference type="OrthoDB" id="7817988at2"/>
<name>A0A0M7ABS6_9HYPH</name>